<keyword evidence="2" id="KW-1185">Reference proteome</keyword>
<protein>
    <submittedName>
        <fullName evidence="1">Uncharacterized protein</fullName>
    </submittedName>
</protein>
<proteinExistence type="predicted"/>
<dbReference type="EMBL" id="KN831810">
    <property type="protein sequence ID" value="KIM36013.1"/>
    <property type="molecule type" value="Genomic_DNA"/>
</dbReference>
<reference evidence="1 2" key="1">
    <citation type="submission" date="2014-04" db="EMBL/GenBank/DDBJ databases">
        <authorList>
            <consortium name="DOE Joint Genome Institute"/>
            <person name="Kuo A."/>
            <person name="Gay G."/>
            <person name="Dore J."/>
            <person name="Kohler A."/>
            <person name="Nagy L.G."/>
            <person name="Floudas D."/>
            <person name="Copeland A."/>
            <person name="Barry K.W."/>
            <person name="Cichocki N."/>
            <person name="Veneault-Fourrey C."/>
            <person name="LaButti K."/>
            <person name="Lindquist E.A."/>
            <person name="Lipzen A."/>
            <person name="Lundell T."/>
            <person name="Morin E."/>
            <person name="Murat C."/>
            <person name="Sun H."/>
            <person name="Tunlid A."/>
            <person name="Henrissat B."/>
            <person name="Grigoriev I.V."/>
            <person name="Hibbett D.S."/>
            <person name="Martin F."/>
            <person name="Nordberg H.P."/>
            <person name="Cantor M.N."/>
            <person name="Hua S.X."/>
        </authorList>
    </citation>
    <scope>NUCLEOTIDE SEQUENCE [LARGE SCALE GENOMIC DNA]</scope>
    <source>
        <strain evidence="2">h7</strain>
    </source>
</reference>
<reference evidence="2" key="2">
    <citation type="submission" date="2015-01" db="EMBL/GenBank/DDBJ databases">
        <title>Evolutionary Origins and Diversification of the Mycorrhizal Mutualists.</title>
        <authorList>
            <consortium name="DOE Joint Genome Institute"/>
            <consortium name="Mycorrhizal Genomics Consortium"/>
            <person name="Kohler A."/>
            <person name="Kuo A."/>
            <person name="Nagy L.G."/>
            <person name="Floudas D."/>
            <person name="Copeland A."/>
            <person name="Barry K.W."/>
            <person name="Cichocki N."/>
            <person name="Veneault-Fourrey C."/>
            <person name="LaButti K."/>
            <person name="Lindquist E.A."/>
            <person name="Lipzen A."/>
            <person name="Lundell T."/>
            <person name="Morin E."/>
            <person name="Murat C."/>
            <person name="Riley R."/>
            <person name="Ohm R."/>
            <person name="Sun H."/>
            <person name="Tunlid A."/>
            <person name="Henrissat B."/>
            <person name="Grigoriev I.V."/>
            <person name="Hibbett D.S."/>
            <person name="Martin F."/>
        </authorList>
    </citation>
    <scope>NUCLEOTIDE SEQUENCE [LARGE SCALE GENOMIC DNA]</scope>
    <source>
        <strain evidence="2">h7</strain>
    </source>
</reference>
<dbReference type="HOGENOM" id="CLU_2346943_0_0_1"/>
<sequence>MRLAFNNRQRARERRKSPRLRWMVVAFGEERNAWLFQLAWPQRIPTPSFDSDYRAFAVLNLGRFRIDPLIYAISTESSYLQSYICLRASQSTSVSVR</sequence>
<organism evidence="1 2">
    <name type="scientific">Hebeloma cylindrosporum</name>
    <dbReference type="NCBI Taxonomy" id="76867"/>
    <lineage>
        <taxon>Eukaryota</taxon>
        <taxon>Fungi</taxon>
        <taxon>Dikarya</taxon>
        <taxon>Basidiomycota</taxon>
        <taxon>Agaricomycotina</taxon>
        <taxon>Agaricomycetes</taxon>
        <taxon>Agaricomycetidae</taxon>
        <taxon>Agaricales</taxon>
        <taxon>Agaricineae</taxon>
        <taxon>Hymenogastraceae</taxon>
        <taxon>Hebeloma</taxon>
    </lineage>
</organism>
<gene>
    <name evidence="1" type="ORF">M413DRAFT_449460</name>
</gene>
<dbReference type="AlphaFoldDB" id="A0A0C2XDJ8"/>
<accession>A0A0C2XDJ8</accession>
<evidence type="ECO:0000313" key="2">
    <source>
        <dbReference type="Proteomes" id="UP000053424"/>
    </source>
</evidence>
<evidence type="ECO:0000313" key="1">
    <source>
        <dbReference type="EMBL" id="KIM36013.1"/>
    </source>
</evidence>
<name>A0A0C2XDJ8_HEBCY</name>
<dbReference type="Proteomes" id="UP000053424">
    <property type="component" value="Unassembled WGS sequence"/>
</dbReference>